<dbReference type="EMBL" id="CP015243">
    <property type="protein sequence ID" value="ANF56388.1"/>
    <property type="molecule type" value="Genomic_DNA"/>
</dbReference>
<dbReference type="RefSeq" id="WP_064121371.1">
    <property type="nucleotide sequence ID" value="NZ_CP015243.1"/>
</dbReference>
<reference evidence="6 7" key="1">
    <citation type="submission" date="2016-04" db="EMBL/GenBank/DDBJ databases">
        <title>Complete Genome Sequence of Halotalea alkalilenta IHB B 13600.</title>
        <authorList>
            <person name="Swarnkar M.K."/>
            <person name="Sharma A."/>
            <person name="Kaushal K."/>
            <person name="Soni R."/>
            <person name="Rana S."/>
            <person name="Singh A.K."/>
            <person name="Gulati A."/>
        </authorList>
    </citation>
    <scope>NUCLEOTIDE SEQUENCE [LARGE SCALE GENOMIC DNA]</scope>
    <source>
        <strain evidence="6 7">IHB B 13600</strain>
    </source>
</reference>
<feature type="transmembrane region" description="Helical" evidence="4">
    <location>
        <begin position="62"/>
        <end position="79"/>
    </location>
</feature>
<keyword evidence="1 4" id="KW-0812">Transmembrane</keyword>
<organism evidence="6 7">
    <name type="scientific">Halotalea alkalilenta</name>
    <dbReference type="NCBI Taxonomy" id="376489"/>
    <lineage>
        <taxon>Bacteria</taxon>
        <taxon>Pseudomonadati</taxon>
        <taxon>Pseudomonadota</taxon>
        <taxon>Gammaproteobacteria</taxon>
        <taxon>Oceanospirillales</taxon>
        <taxon>Halomonadaceae</taxon>
        <taxon>Halotalea</taxon>
    </lineage>
</organism>
<keyword evidence="3 4" id="KW-0472">Membrane</keyword>
<dbReference type="InterPro" id="IPR020846">
    <property type="entry name" value="MFS_dom"/>
</dbReference>
<feature type="transmembrane region" description="Helical" evidence="4">
    <location>
        <begin position="401"/>
        <end position="422"/>
    </location>
</feature>
<feature type="transmembrane region" description="Helical" evidence="4">
    <location>
        <begin position="310"/>
        <end position="327"/>
    </location>
</feature>
<proteinExistence type="predicted"/>
<sequence length="426" mass="45208">MPMERHERLADSSRMEPVLAEVGAGFMLRYTIASFGLFLAVMTPVTITMAIRVAELDPTGKAVSLGFILGAGALVAMVANPLFGQLSDRTRSRFGRRRPWMFGGLLVGVLGLAGIGASTSLWWVGVLWCVVQAGLNATLSALIAVIPDRVPEQQRGRVSAFYGMSSNVAVFSGAAIVDLVGAEGMAMFLVPALIGLGCMLLFALRYPEPEVAGLAPPKPFSTLGMLRDFWLDPRQHPDFAWAWVSRFLLFIGGAMLMTYQVYYLTDVLGIDALDIGRRVFVSSLVMGGCMMLASFISGWLSDRSRRRKPFVLLAGLVYAAGLGILTVTSSFTGFLAAIVVSSLGFGVYLAVDQALVVDILPNREQDAAKNMGILNIANAAPQSLAPAVAPLFLAIGGGGNYVALFITAAALALVGALAILPVKGVR</sequence>
<dbReference type="Pfam" id="PF07690">
    <property type="entry name" value="MFS_1"/>
    <property type="match status" value="1"/>
</dbReference>
<feature type="transmembrane region" description="Helical" evidence="4">
    <location>
        <begin position="279"/>
        <end position="298"/>
    </location>
</feature>
<dbReference type="SUPFAM" id="SSF103473">
    <property type="entry name" value="MFS general substrate transporter"/>
    <property type="match status" value="1"/>
</dbReference>
<feature type="transmembrane region" description="Helical" evidence="4">
    <location>
        <begin position="333"/>
        <end position="351"/>
    </location>
</feature>
<keyword evidence="7" id="KW-1185">Reference proteome</keyword>
<keyword evidence="2 4" id="KW-1133">Transmembrane helix</keyword>
<gene>
    <name evidence="6" type="ORF">A5892_02010</name>
</gene>
<feature type="transmembrane region" description="Helical" evidence="4">
    <location>
        <begin position="123"/>
        <end position="146"/>
    </location>
</feature>
<protein>
    <submittedName>
        <fullName evidence="6">Transporter</fullName>
    </submittedName>
</protein>
<dbReference type="Gene3D" id="1.20.1250.20">
    <property type="entry name" value="MFS general substrate transporter like domains"/>
    <property type="match status" value="2"/>
</dbReference>
<dbReference type="PANTHER" id="PTHR23528:SF1">
    <property type="entry name" value="MAJOR FACILITATOR SUPERFAMILY (MFS) PROFILE DOMAIN-CONTAINING PROTEIN"/>
    <property type="match status" value="1"/>
</dbReference>
<feature type="transmembrane region" description="Helical" evidence="4">
    <location>
        <begin position="186"/>
        <end position="204"/>
    </location>
</feature>
<evidence type="ECO:0000256" key="1">
    <source>
        <dbReference type="ARBA" id="ARBA00022692"/>
    </source>
</evidence>
<name>A0A172YAY4_9GAMM</name>
<evidence type="ECO:0000313" key="6">
    <source>
        <dbReference type="EMBL" id="ANF56388.1"/>
    </source>
</evidence>
<feature type="transmembrane region" description="Helical" evidence="4">
    <location>
        <begin position="158"/>
        <end position="180"/>
    </location>
</feature>
<dbReference type="Proteomes" id="UP000077875">
    <property type="component" value="Chromosome"/>
</dbReference>
<dbReference type="PROSITE" id="PS50850">
    <property type="entry name" value="MFS"/>
    <property type="match status" value="1"/>
</dbReference>
<evidence type="ECO:0000256" key="2">
    <source>
        <dbReference type="ARBA" id="ARBA00022989"/>
    </source>
</evidence>
<dbReference type="InterPro" id="IPR036259">
    <property type="entry name" value="MFS_trans_sf"/>
</dbReference>
<feature type="transmembrane region" description="Helical" evidence="4">
    <location>
        <begin position="100"/>
        <end position="117"/>
    </location>
</feature>
<evidence type="ECO:0000313" key="7">
    <source>
        <dbReference type="Proteomes" id="UP000077875"/>
    </source>
</evidence>
<feature type="transmembrane region" description="Helical" evidence="4">
    <location>
        <begin position="372"/>
        <end position="395"/>
    </location>
</feature>
<feature type="transmembrane region" description="Helical" evidence="4">
    <location>
        <begin position="239"/>
        <end position="259"/>
    </location>
</feature>
<dbReference type="GO" id="GO:0022857">
    <property type="term" value="F:transmembrane transporter activity"/>
    <property type="evidence" value="ECO:0007669"/>
    <property type="project" value="InterPro"/>
</dbReference>
<dbReference type="InterPro" id="IPR011701">
    <property type="entry name" value="MFS"/>
</dbReference>
<dbReference type="PANTHER" id="PTHR23528">
    <property type="match status" value="1"/>
</dbReference>
<evidence type="ECO:0000256" key="4">
    <source>
        <dbReference type="SAM" id="Phobius"/>
    </source>
</evidence>
<dbReference type="KEGG" id="haa:A5892_02010"/>
<accession>A0A172YAY4</accession>
<evidence type="ECO:0000256" key="3">
    <source>
        <dbReference type="ARBA" id="ARBA00023136"/>
    </source>
</evidence>
<dbReference type="AlphaFoldDB" id="A0A172YAY4"/>
<evidence type="ECO:0000259" key="5">
    <source>
        <dbReference type="PROSITE" id="PS50850"/>
    </source>
</evidence>
<feature type="domain" description="Major facilitator superfamily (MFS) profile" evidence="5">
    <location>
        <begin position="29"/>
        <end position="426"/>
    </location>
</feature>